<dbReference type="InterPro" id="IPR053781">
    <property type="entry name" value="F-box_AtFBL13-like"/>
</dbReference>
<dbReference type="PANTHER" id="PTHR34267:SF1">
    <property type="entry name" value="ATOZI1"/>
    <property type="match status" value="1"/>
</dbReference>
<organism evidence="2 3">
    <name type="scientific">Crotalaria pallida</name>
    <name type="common">Smooth rattlebox</name>
    <name type="synonym">Crotalaria striata</name>
    <dbReference type="NCBI Taxonomy" id="3830"/>
    <lineage>
        <taxon>Eukaryota</taxon>
        <taxon>Viridiplantae</taxon>
        <taxon>Streptophyta</taxon>
        <taxon>Embryophyta</taxon>
        <taxon>Tracheophyta</taxon>
        <taxon>Spermatophyta</taxon>
        <taxon>Magnoliopsida</taxon>
        <taxon>eudicotyledons</taxon>
        <taxon>Gunneridae</taxon>
        <taxon>Pentapetalae</taxon>
        <taxon>rosids</taxon>
        <taxon>fabids</taxon>
        <taxon>Fabales</taxon>
        <taxon>Fabaceae</taxon>
        <taxon>Papilionoideae</taxon>
        <taxon>50 kb inversion clade</taxon>
        <taxon>genistoids sensu lato</taxon>
        <taxon>core genistoids</taxon>
        <taxon>Crotalarieae</taxon>
        <taxon>Crotalaria</taxon>
    </lineage>
</organism>
<evidence type="ECO:0000313" key="2">
    <source>
        <dbReference type="EMBL" id="KAK7244607.1"/>
    </source>
</evidence>
<dbReference type="InterPro" id="IPR009515">
    <property type="entry name" value="DUF1138"/>
</dbReference>
<proteinExistence type="predicted"/>
<comment type="caution">
    <text evidence="2">The sequence shown here is derived from an EMBL/GenBank/DDBJ whole genome shotgun (WGS) entry which is preliminary data.</text>
</comment>
<dbReference type="CDD" id="cd22160">
    <property type="entry name" value="F-box_AtFBL13-like"/>
    <property type="match status" value="1"/>
</dbReference>
<gene>
    <name evidence="2" type="ORF">RIF29_39431</name>
</gene>
<dbReference type="Pfam" id="PF00646">
    <property type="entry name" value="F-box"/>
    <property type="match status" value="1"/>
</dbReference>
<dbReference type="Gene3D" id="1.20.1280.50">
    <property type="match status" value="1"/>
</dbReference>
<dbReference type="Pfam" id="PF08387">
    <property type="entry name" value="FBD"/>
    <property type="match status" value="1"/>
</dbReference>
<dbReference type="EMBL" id="JAYWIO010000008">
    <property type="protein sequence ID" value="KAK7244607.1"/>
    <property type="molecule type" value="Genomic_DNA"/>
</dbReference>
<sequence>MPMASSDYFSALPDAVICHILSFLPTKCAAETCFLSKRWTPLWLCVPVLDFEEEEPRTVSIYGENDNDIDDPEHYTSFVSRRIRFLELVHCALFKRDVTQSVKKFRLKTCYSEGIELDAWVNAAIRRGIEHLELILSFGVKLPCDVVGSRTLVEFPEVTCTFRNLTSLELRVDIFRIYANNLDCHFIDVFKVLQHSPKLQNLEILMKADSSDVSDKYKWVQPKFVPQCFSSHVMTCTLRGCKGWDSEFQFAKYVLQNAKVLCSMRFCSELFSNPLTKLEMSEKLSSFPWGSETCELHLDVMRIIHGIFCTIAAAADFSAGFHPLTTKVPSQASVVSVCSSIMSAKYVISAVVATFGVAYVLDYTISDKKIFGGTTPGTVSNKGWWEETDKKFQSWPRTAGPPVVMNPISRQNFIVKPRSES</sequence>
<dbReference type="InterPro" id="IPR006566">
    <property type="entry name" value="FBD"/>
</dbReference>
<reference evidence="2 3" key="1">
    <citation type="submission" date="2024-01" db="EMBL/GenBank/DDBJ databases">
        <title>The genomes of 5 underutilized Papilionoideae crops provide insights into root nodulation and disease resistanc.</title>
        <authorList>
            <person name="Yuan L."/>
        </authorList>
    </citation>
    <scope>NUCLEOTIDE SEQUENCE [LARGE SCALE GENOMIC DNA]</scope>
    <source>
        <strain evidence="2">ZHUSHIDOU_FW_LH</strain>
        <tissue evidence="2">Leaf</tissue>
    </source>
</reference>
<keyword evidence="3" id="KW-1185">Reference proteome</keyword>
<protein>
    <recommendedName>
        <fullName evidence="1">FBD domain-containing protein</fullName>
    </recommendedName>
</protein>
<dbReference type="SMART" id="SM00579">
    <property type="entry name" value="FBD"/>
    <property type="match status" value="1"/>
</dbReference>
<accession>A0AAN9HQP7</accession>
<dbReference type="InterPro" id="IPR001810">
    <property type="entry name" value="F-box_dom"/>
</dbReference>
<dbReference type="SUPFAM" id="SSF81383">
    <property type="entry name" value="F-box domain"/>
    <property type="match status" value="1"/>
</dbReference>
<evidence type="ECO:0000259" key="1">
    <source>
        <dbReference type="SMART" id="SM00579"/>
    </source>
</evidence>
<dbReference type="InterPro" id="IPR036047">
    <property type="entry name" value="F-box-like_dom_sf"/>
</dbReference>
<feature type="domain" description="FBD" evidence="1">
    <location>
        <begin position="227"/>
        <end position="299"/>
    </location>
</feature>
<evidence type="ECO:0000313" key="3">
    <source>
        <dbReference type="Proteomes" id="UP001372338"/>
    </source>
</evidence>
<dbReference type="PANTHER" id="PTHR34267">
    <property type="entry name" value="OS11G0161033 PROTEIN"/>
    <property type="match status" value="1"/>
</dbReference>
<dbReference type="Proteomes" id="UP001372338">
    <property type="component" value="Unassembled WGS sequence"/>
</dbReference>
<dbReference type="Pfam" id="PF06592">
    <property type="entry name" value="DUF1138"/>
    <property type="match status" value="1"/>
</dbReference>
<dbReference type="AlphaFoldDB" id="A0AAN9HQP7"/>
<name>A0AAN9HQP7_CROPI</name>